<dbReference type="InterPro" id="IPR003959">
    <property type="entry name" value="ATPase_AAA_core"/>
</dbReference>
<keyword evidence="4" id="KW-1185">Reference proteome</keyword>
<evidence type="ECO:0000259" key="2">
    <source>
        <dbReference type="SMART" id="SM00382"/>
    </source>
</evidence>
<dbReference type="Gene3D" id="1.10.8.60">
    <property type="match status" value="1"/>
</dbReference>
<feature type="region of interest" description="Disordered" evidence="1">
    <location>
        <begin position="844"/>
        <end position="876"/>
    </location>
</feature>
<dbReference type="SMART" id="SM00015">
    <property type="entry name" value="IQ"/>
    <property type="match status" value="2"/>
</dbReference>
<proteinExistence type="predicted"/>
<dbReference type="OMA" id="MVQLRTH"/>
<dbReference type="Pfam" id="PF00004">
    <property type="entry name" value="AAA"/>
    <property type="match status" value="1"/>
</dbReference>
<dbReference type="SUPFAM" id="SSF52540">
    <property type="entry name" value="P-loop containing nucleoside triphosphate hydrolases"/>
    <property type="match status" value="1"/>
</dbReference>
<feature type="region of interest" description="Disordered" evidence="1">
    <location>
        <begin position="484"/>
        <end position="534"/>
    </location>
</feature>
<dbReference type="Pfam" id="PF00612">
    <property type="entry name" value="IQ"/>
    <property type="match status" value="1"/>
</dbReference>
<dbReference type="GO" id="GO:0005524">
    <property type="term" value="F:ATP binding"/>
    <property type="evidence" value="ECO:0007669"/>
    <property type="project" value="InterPro"/>
</dbReference>
<dbReference type="OrthoDB" id="3046016at2759"/>
<feature type="compositionally biased region" description="Basic residues" evidence="1">
    <location>
        <begin position="863"/>
        <end position="876"/>
    </location>
</feature>
<evidence type="ECO:0000313" key="4">
    <source>
        <dbReference type="Proteomes" id="UP000244005"/>
    </source>
</evidence>
<dbReference type="Gene3D" id="3.40.50.300">
    <property type="entry name" value="P-loop containing nucleotide triphosphate hydrolases"/>
    <property type="match status" value="1"/>
</dbReference>
<feature type="compositionally biased region" description="Basic and acidic residues" evidence="1">
    <location>
        <begin position="352"/>
        <end position="362"/>
    </location>
</feature>
<dbReference type="PROSITE" id="PS50096">
    <property type="entry name" value="IQ"/>
    <property type="match status" value="2"/>
</dbReference>
<dbReference type="EMBL" id="KZ772806">
    <property type="protein sequence ID" value="PTQ29822.1"/>
    <property type="molecule type" value="Genomic_DNA"/>
</dbReference>
<feature type="domain" description="AAA+ ATPase" evidence="2">
    <location>
        <begin position="612"/>
        <end position="762"/>
    </location>
</feature>
<dbReference type="Proteomes" id="UP000244005">
    <property type="component" value="Unassembled WGS sequence"/>
</dbReference>
<feature type="compositionally biased region" description="Basic and acidic residues" evidence="1">
    <location>
        <begin position="484"/>
        <end position="500"/>
    </location>
</feature>
<dbReference type="InterPro" id="IPR003593">
    <property type="entry name" value="AAA+_ATPase"/>
</dbReference>
<evidence type="ECO:0000256" key="1">
    <source>
        <dbReference type="SAM" id="MobiDB-lite"/>
    </source>
</evidence>
<accession>A0A2R6W7M6</accession>
<feature type="compositionally biased region" description="Basic and acidic residues" evidence="1">
    <location>
        <begin position="509"/>
        <end position="519"/>
    </location>
</feature>
<name>A0A2R6W7M6_MARPO</name>
<dbReference type="InterPro" id="IPR027417">
    <property type="entry name" value="P-loop_NTPase"/>
</dbReference>
<dbReference type="Gramene" id="Mp5g19750.1">
    <property type="protein sequence ID" value="Mp5g19750.1.cds"/>
    <property type="gene ID" value="Mp5g19750"/>
</dbReference>
<gene>
    <name evidence="3" type="ORF">MARPO_0134s0033</name>
</gene>
<dbReference type="GO" id="GO:0016887">
    <property type="term" value="F:ATP hydrolysis activity"/>
    <property type="evidence" value="ECO:0007669"/>
    <property type="project" value="InterPro"/>
</dbReference>
<sequence length="876" mass="100519">MASHVLLDEQWGEGMKDMLALFEEETLLTKPKDDVKNKRKKDETPVSNGLAEWSLLYLKYLQVYTKLEDCYDQIVHPQKRRDAKKALEACIGRILEIKSFMVILNEGGEYYDFSDYLVNRKLSFEVLNVIPPRFLTDDNKALLESREKFLIAALTKHGLMNVPEPAKPPSVLTLDEAAILIQAEERGRQARQKIAEIQKIRAMQEVELARQKAGVESHTRESACLVIQRVIRGFLGRVRTRKAALKELTFLDMNNFQPPDPEDPRKKLVEINDRRKKAQLENELELQNATCATLQKIKDLEGQEMCEIIQERINVYLNENREPETGMYQGLPKKKDGGSYSIVDPLPAIERPVSDKDKKKGGADQPQKKTKKTKGGQVPPPKFPEPDEDAPPTCPDYFRRFVKESHDLYKKHWFDKDDYDNFEQKFVPDLLKSALRPIVFEEMRLLTDDNTKKLLVNLKKKMKIEKKARIKALLKQAKKEGKEKEFKARLKAERAQEKKDRIARKKAKKEAEKEKKDEGAPPPPKKPKRKKDPTMNKSLDIIFDELVKNGIIQLCPQRSFSEYVGAENYTAVPPKPGWAARVDPSMAQAKRQVIEYCILPLATEMVNSKAPLIKSVLLYGGEGVGKTLLVHAACRSAGCTFFNLSPRNTNGKFQGGKKVVQMIQMTFKMAKIMAPSIIYIDEVEKVFINARKKIKSWGMKDKPNRIKRALNKEMKAIWPGDRVVVIGCTNRPQDCGGKNGPNKLTSTFLNFFTKRIYCPYPDYASRLMIWRVLLERHKAQLKYGFDVSILASYSKDFSVSSIEQVIKWACTEKRVRCMKRVTLQPDEILNHCYKIQPWDVETHNRVRDYGKPPPPEEEPVKGQRGKKPPPKPAKGK</sequence>
<feature type="region of interest" description="Disordered" evidence="1">
    <location>
        <begin position="326"/>
        <end position="391"/>
    </location>
</feature>
<dbReference type="SMART" id="SM00382">
    <property type="entry name" value="AAA"/>
    <property type="match status" value="1"/>
</dbReference>
<dbReference type="AlphaFoldDB" id="A0A2R6W7M6"/>
<dbReference type="InterPro" id="IPR000048">
    <property type="entry name" value="IQ_motif_EF-hand-BS"/>
</dbReference>
<dbReference type="InterPro" id="IPR052267">
    <property type="entry name" value="N-DRC_Component"/>
</dbReference>
<dbReference type="PANTHER" id="PTHR14690">
    <property type="entry name" value="IQ MOTIF CONTAINING WITH AAA DOMAIN 1"/>
    <property type="match status" value="1"/>
</dbReference>
<reference evidence="4" key="1">
    <citation type="journal article" date="2017" name="Cell">
        <title>Insights into land plant evolution garnered from the Marchantia polymorpha genome.</title>
        <authorList>
            <person name="Bowman J.L."/>
            <person name="Kohchi T."/>
            <person name="Yamato K.T."/>
            <person name="Jenkins J."/>
            <person name="Shu S."/>
            <person name="Ishizaki K."/>
            <person name="Yamaoka S."/>
            <person name="Nishihama R."/>
            <person name="Nakamura Y."/>
            <person name="Berger F."/>
            <person name="Adam C."/>
            <person name="Aki S.S."/>
            <person name="Althoff F."/>
            <person name="Araki T."/>
            <person name="Arteaga-Vazquez M.A."/>
            <person name="Balasubrmanian S."/>
            <person name="Barry K."/>
            <person name="Bauer D."/>
            <person name="Boehm C.R."/>
            <person name="Briginshaw L."/>
            <person name="Caballero-Perez J."/>
            <person name="Catarino B."/>
            <person name="Chen F."/>
            <person name="Chiyoda S."/>
            <person name="Chovatia M."/>
            <person name="Davies K.M."/>
            <person name="Delmans M."/>
            <person name="Demura T."/>
            <person name="Dierschke T."/>
            <person name="Dolan L."/>
            <person name="Dorantes-Acosta A.E."/>
            <person name="Eklund D.M."/>
            <person name="Florent S.N."/>
            <person name="Flores-Sandoval E."/>
            <person name="Fujiyama A."/>
            <person name="Fukuzawa H."/>
            <person name="Galik B."/>
            <person name="Grimanelli D."/>
            <person name="Grimwood J."/>
            <person name="Grossniklaus U."/>
            <person name="Hamada T."/>
            <person name="Haseloff J."/>
            <person name="Hetherington A.J."/>
            <person name="Higo A."/>
            <person name="Hirakawa Y."/>
            <person name="Hundley H.N."/>
            <person name="Ikeda Y."/>
            <person name="Inoue K."/>
            <person name="Inoue S.I."/>
            <person name="Ishida S."/>
            <person name="Jia Q."/>
            <person name="Kakita M."/>
            <person name="Kanazawa T."/>
            <person name="Kawai Y."/>
            <person name="Kawashima T."/>
            <person name="Kennedy M."/>
            <person name="Kinose K."/>
            <person name="Kinoshita T."/>
            <person name="Kohara Y."/>
            <person name="Koide E."/>
            <person name="Komatsu K."/>
            <person name="Kopischke S."/>
            <person name="Kubo M."/>
            <person name="Kyozuka J."/>
            <person name="Lagercrantz U."/>
            <person name="Lin S.S."/>
            <person name="Lindquist E."/>
            <person name="Lipzen A.M."/>
            <person name="Lu C.W."/>
            <person name="De Luna E."/>
            <person name="Martienssen R.A."/>
            <person name="Minamino N."/>
            <person name="Mizutani M."/>
            <person name="Mizutani M."/>
            <person name="Mochizuki N."/>
            <person name="Monte I."/>
            <person name="Mosher R."/>
            <person name="Nagasaki H."/>
            <person name="Nakagami H."/>
            <person name="Naramoto S."/>
            <person name="Nishitani K."/>
            <person name="Ohtani M."/>
            <person name="Okamoto T."/>
            <person name="Okumura M."/>
            <person name="Phillips J."/>
            <person name="Pollak B."/>
            <person name="Reinders A."/>
            <person name="Rovekamp M."/>
            <person name="Sano R."/>
            <person name="Sawa S."/>
            <person name="Schmid M.W."/>
            <person name="Shirakawa M."/>
            <person name="Solano R."/>
            <person name="Spunde A."/>
            <person name="Suetsugu N."/>
            <person name="Sugano S."/>
            <person name="Sugiyama A."/>
            <person name="Sun R."/>
            <person name="Suzuki Y."/>
            <person name="Takenaka M."/>
            <person name="Takezawa D."/>
            <person name="Tomogane H."/>
            <person name="Tsuzuki M."/>
            <person name="Ueda T."/>
            <person name="Umeda M."/>
            <person name="Ward J.M."/>
            <person name="Watanabe Y."/>
            <person name="Yazaki K."/>
            <person name="Yokoyama R."/>
            <person name="Yoshitake Y."/>
            <person name="Yotsui I."/>
            <person name="Zachgo S."/>
            <person name="Schmutz J."/>
        </authorList>
    </citation>
    <scope>NUCLEOTIDE SEQUENCE [LARGE SCALE GENOMIC DNA]</scope>
    <source>
        <strain evidence="4">Tak-1</strain>
    </source>
</reference>
<dbReference type="PANTHER" id="PTHR14690:SF0">
    <property type="entry name" value="IQ MOTIF CONTAINING WITH AAA DOMAIN 1"/>
    <property type="match status" value="1"/>
</dbReference>
<evidence type="ECO:0000313" key="3">
    <source>
        <dbReference type="EMBL" id="PTQ29822.1"/>
    </source>
</evidence>
<organism evidence="3 4">
    <name type="scientific">Marchantia polymorpha</name>
    <name type="common">Common liverwort</name>
    <name type="synonym">Marchantia aquatica</name>
    <dbReference type="NCBI Taxonomy" id="3197"/>
    <lineage>
        <taxon>Eukaryota</taxon>
        <taxon>Viridiplantae</taxon>
        <taxon>Streptophyta</taxon>
        <taxon>Embryophyta</taxon>
        <taxon>Marchantiophyta</taxon>
        <taxon>Marchantiopsida</taxon>
        <taxon>Marchantiidae</taxon>
        <taxon>Marchantiales</taxon>
        <taxon>Marchantiaceae</taxon>
        <taxon>Marchantia</taxon>
    </lineage>
</organism>
<protein>
    <recommendedName>
        <fullName evidence="2">AAA+ ATPase domain-containing protein</fullName>
    </recommendedName>
</protein>